<organism evidence="2 3">
    <name type="scientific">Marinilabilia rubra</name>
    <dbReference type="NCBI Taxonomy" id="2162893"/>
    <lineage>
        <taxon>Bacteria</taxon>
        <taxon>Pseudomonadati</taxon>
        <taxon>Bacteroidota</taxon>
        <taxon>Bacteroidia</taxon>
        <taxon>Marinilabiliales</taxon>
        <taxon>Marinilabiliaceae</taxon>
        <taxon>Marinilabilia</taxon>
    </lineage>
</organism>
<protein>
    <submittedName>
        <fullName evidence="2">Uncharacterized protein</fullName>
    </submittedName>
</protein>
<name>A0A2U2B500_9BACT</name>
<evidence type="ECO:0000313" key="3">
    <source>
        <dbReference type="Proteomes" id="UP000244956"/>
    </source>
</evidence>
<sequence length="183" mass="19680">MIKKLISILMILLLAVSCDEEVTLVASFEESGSVPVQADDFFEMITIPGASVQAAINDAMDEDGQIEMVVLEGLLLNVSARSENTASSLEINIDILSWDTNNYLPILDEFEVDVPDENVPVLTNLQATGVSALKSQLNQLATGSSSRDIEFTIDGTVSPSGATVRANVEIWVEGSVVYVQLTD</sequence>
<gene>
    <name evidence="2" type="ORF">DDZ16_17495</name>
</gene>
<proteinExistence type="predicted"/>
<evidence type="ECO:0000313" key="2">
    <source>
        <dbReference type="EMBL" id="PWD98135.1"/>
    </source>
</evidence>
<dbReference type="EMBL" id="QEWP01000019">
    <property type="protein sequence ID" value="PWD98135.1"/>
    <property type="molecule type" value="Genomic_DNA"/>
</dbReference>
<dbReference type="PROSITE" id="PS51257">
    <property type="entry name" value="PROKAR_LIPOPROTEIN"/>
    <property type="match status" value="1"/>
</dbReference>
<keyword evidence="3" id="KW-1185">Reference proteome</keyword>
<dbReference type="Proteomes" id="UP000244956">
    <property type="component" value="Unassembled WGS sequence"/>
</dbReference>
<dbReference type="AlphaFoldDB" id="A0A2U2B500"/>
<accession>A0A2U2B500</accession>
<comment type="caution">
    <text evidence="2">The sequence shown here is derived from an EMBL/GenBank/DDBJ whole genome shotgun (WGS) entry which is preliminary data.</text>
</comment>
<keyword evidence="1" id="KW-0732">Signal</keyword>
<reference evidence="2 3" key="1">
    <citation type="submission" date="2018-05" db="EMBL/GenBank/DDBJ databases">
        <title>Marinilabilia rubrum sp. nov., isolated from saltern sediment.</title>
        <authorList>
            <person name="Zhang R."/>
        </authorList>
    </citation>
    <scope>NUCLEOTIDE SEQUENCE [LARGE SCALE GENOMIC DNA]</scope>
    <source>
        <strain evidence="2 3">WTE16</strain>
    </source>
</reference>
<feature type="signal peptide" evidence="1">
    <location>
        <begin position="1"/>
        <end position="20"/>
    </location>
</feature>
<dbReference type="RefSeq" id="WP_109265778.1">
    <property type="nucleotide sequence ID" value="NZ_QEWP01000019.1"/>
</dbReference>
<feature type="chain" id="PRO_5015488505" evidence="1">
    <location>
        <begin position="21"/>
        <end position="183"/>
    </location>
</feature>
<evidence type="ECO:0000256" key="1">
    <source>
        <dbReference type="SAM" id="SignalP"/>
    </source>
</evidence>